<dbReference type="EMBL" id="BRXS01000002">
    <property type="protein sequence ID" value="GLC24630.1"/>
    <property type="molecule type" value="Genomic_DNA"/>
</dbReference>
<organism evidence="1 2">
    <name type="scientific">Roseisolibacter agri</name>
    <dbReference type="NCBI Taxonomy" id="2014610"/>
    <lineage>
        <taxon>Bacteria</taxon>
        <taxon>Pseudomonadati</taxon>
        <taxon>Gemmatimonadota</taxon>
        <taxon>Gemmatimonadia</taxon>
        <taxon>Gemmatimonadales</taxon>
        <taxon>Gemmatimonadaceae</taxon>
        <taxon>Roseisolibacter</taxon>
    </lineage>
</organism>
<evidence type="ECO:0000313" key="2">
    <source>
        <dbReference type="Proteomes" id="UP001161325"/>
    </source>
</evidence>
<keyword evidence="2" id="KW-1185">Reference proteome</keyword>
<gene>
    <name evidence="1" type="ORF">rosag_11430</name>
</gene>
<name>A0AA37QE59_9BACT</name>
<comment type="caution">
    <text evidence="1">The sequence shown here is derived from an EMBL/GenBank/DDBJ whole genome shotgun (WGS) entry which is preliminary data.</text>
</comment>
<reference evidence="1" key="1">
    <citation type="submission" date="2022-08" db="EMBL/GenBank/DDBJ databases">
        <title>Draft genome sequencing of Roseisolibacter agri AW1220.</title>
        <authorList>
            <person name="Tobiishi Y."/>
            <person name="Tonouchi A."/>
        </authorList>
    </citation>
    <scope>NUCLEOTIDE SEQUENCE</scope>
    <source>
        <strain evidence="1">AW1220</strain>
    </source>
</reference>
<dbReference type="RefSeq" id="WP_284349077.1">
    <property type="nucleotide sequence ID" value="NZ_BRXS01000002.1"/>
</dbReference>
<dbReference type="AlphaFoldDB" id="A0AA37QE59"/>
<evidence type="ECO:0000313" key="1">
    <source>
        <dbReference type="EMBL" id="GLC24630.1"/>
    </source>
</evidence>
<dbReference type="PROSITE" id="PS51257">
    <property type="entry name" value="PROKAR_LIPOPROTEIN"/>
    <property type="match status" value="1"/>
</dbReference>
<dbReference type="Proteomes" id="UP001161325">
    <property type="component" value="Unassembled WGS sequence"/>
</dbReference>
<evidence type="ECO:0008006" key="3">
    <source>
        <dbReference type="Google" id="ProtNLM"/>
    </source>
</evidence>
<proteinExistence type="predicted"/>
<sequence>MSNFRRDLRLPLLVAGTFALGACHSDEVMILPGEDVRVAPASLRLTVGDSAAIRASRYDRSGRPALARFTFTNERPAVSAVRAVNDSTAIITALAAGEGSVLVFSPLGNGTVNVPVTVVTR</sequence>
<accession>A0AA37QE59</accession>
<protein>
    <recommendedName>
        <fullName evidence="3">BIG2 domain-containing protein</fullName>
    </recommendedName>
</protein>